<evidence type="ECO:0000313" key="1">
    <source>
        <dbReference type="EMBL" id="RYR74045.1"/>
    </source>
</evidence>
<accession>A0A445EFK2</accession>
<dbReference type="Proteomes" id="UP000289738">
    <property type="component" value="Chromosome A02"/>
</dbReference>
<evidence type="ECO:0000313" key="2">
    <source>
        <dbReference type="Proteomes" id="UP000289738"/>
    </source>
</evidence>
<protein>
    <submittedName>
        <fullName evidence="1">Uncharacterized protein</fullName>
    </submittedName>
</protein>
<proteinExistence type="predicted"/>
<dbReference type="AlphaFoldDB" id="A0A445EFK2"/>
<name>A0A445EFK2_ARAHY</name>
<comment type="caution">
    <text evidence="1">The sequence shown here is derived from an EMBL/GenBank/DDBJ whole genome shotgun (WGS) entry which is preliminary data.</text>
</comment>
<keyword evidence="2" id="KW-1185">Reference proteome</keyword>
<sequence length="230" mass="26123">MFCKEKRSRGGWRATGCRRCFTVAMERNVNGKGNREAATWDLRKTALFCLASRFCKLSESSAAGNQHWSCPESLLLLPWELVLEPLMELLRLERVASETNDAWCISTLNRLKEALPLNLKVSLRSCLLHEYHTTLQAKSKQISGDFCEVMNIASITNPTSFKDEAHLQAENEKSKESAIRAFQSIFGKEKARGVRCDGRVTTPTLLKKNEEIVNLRVYYYGGLKNDDDIK</sequence>
<dbReference type="EMBL" id="SDMP01000002">
    <property type="protein sequence ID" value="RYR74045.1"/>
    <property type="molecule type" value="Genomic_DNA"/>
</dbReference>
<dbReference type="STRING" id="3818.A0A445EFK2"/>
<organism evidence="1 2">
    <name type="scientific">Arachis hypogaea</name>
    <name type="common">Peanut</name>
    <dbReference type="NCBI Taxonomy" id="3818"/>
    <lineage>
        <taxon>Eukaryota</taxon>
        <taxon>Viridiplantae</taxon>
        <taxon>Streptophyta</taxon>
        <taxon>Embryophyta</taxon>
        <taxon>Tracheophyta</taxon>
        <taxon>Spermatophyta</taxon>
        <taxon>Magnoliopsida</taxon>
        <taxon>eudicotyledons</taxon>
        <taxon>Gunneridae</taxon>
        <taxon>Pentapetalae</taxon>
        <taxon>rosids</taxon>
        <taxon>fabids</taxon>
        <taxon>Fabales</taxon>
        <taxon>Fabaceae</taxon>
        <taxon>Papilionoideae</taxon>
        <taxon>50 kb inversion clade</taxon>
        <taxon>dalbergioids sensu lato</taxon>
        <taxon>Dalbergieae</taxon>
        <taxon>Pterocarpus clade</taxon>
        <taxon>Arachis</taxon>
    </lineage>
</organism>
<reference evidence="1 2" key="1">
    <citation type="submission" date="2019-01" db="EMBL/GenBank/DDBJ databases">
        <title>Sequencing of cultivated peanut Arachis hypogaea provides insights into genome evolution and oil improvement.</title>
        <authorList>
            <person name="Chen X."/>
        </authorList>
    </citation>
    <scope>NUCLEOTIDE SEQUENCE [LARGE SCALE GENOMIC DNA]</scope>
    <source>
        <strain evidence="2">cv. Fuhuasheng</strain>
        <tissue evidence="1">Leaves</tissue>
    </source>
</reference>
<gene>
    <name evidence="1" type="ORF">Ahy_A02g008642</name>
</gene>